<dbReference type="GO" id="GO:0008234">
    <property type="term" value="F:cysteine-type peptidase activity"/>
    <property type="evidence" value="ECO:0007669"/>
    <property type="project" value="InterPro"/>
</dbReference>
<comment type="similarity">
    <text evidence="1">Belongs to the peptidase C1 family.</text>
</comment>
<dbReference type="STRING" id="283909.R7V3C4"/>
<dbReference type="InterPro" id="IPR038765">
    <property type="entry name" value="Papain-like_cys_pep_sf"/>
</dbReference>
<dbReference type="InterPro" id="IPR000668">
    <property type="entry name" value="Peptidase_C1A_C"/>
</dbReference>
<reference evidence="3 5" key="2">
    <citation type="journal article" date="2013" name="Nature">
        <title>Insights into bilaterian evolution from three spiralian genomes.</title>
        <authorList>
            <person name="Simakov O."/>
            <person name="Marletaz F."/>
            <person name="Cho S.J."/>
            <person name="Edsinger-Gonzales E."/>
            <person name="Havlak P."/>
            <person name="Hellsten U."/>
            <person name="Kuo D.H."/>
            <person name="Larsson T."/>
            <person name="Lv J."/>
            <person name="Arendt D."/>
            <person name="Savage R."/>
            <person name="Osoegawa K."/>
            <person name="de Jong P."/>
            <person name="Grimwood J."/>
            <person name="Chapman J.A."/>
            <person name="Shapiro H."/>
            <person name="Aerts A."/>
            <person name="Otillar R.P."/>
            <person name="Terry A.Y."/>
            <person name="Boore J.L."/>
            <person name="Grigoriev I.V."/>
            <person name="Lindberg D.R."/>
            <person name="Seaver E.C."/>
            <person name="Weisblat D.A."/>
            <person name="Putnam N.H."/>
            <person name="Rokhsar D.S."/>
        </authorList>
    </citation>
    <scope>NUCLEOTIDE SEQUENCE</scope>
    <source>
        <strain evidence="3 5">I ESC-2004</strain>
    </source>
</reference>
<accession>R7V3C4</accession>
<reference evidence="4" key="3">
    <citation type="submission" date="2015-06" db="UniProtKB">
        <authorList>
            <consortium name="EnsemblMetazoa"/>
        </authorList>
    </citation>
    <scope>IDENTIFICATION</scope>
</reference>
<evidence type="ECO:0000313" key="3">
    <source>
        <dbReference type="EMBL" id="ELU10295.1"/>
    </source>
</evidence>
<evidence type="ECO:0000259" key="2">
    <source>
        <dbReference type="Pfam" id="PF00112"/>
    </source>
</evidence>
<dbReference type="OMA" id="VEYQEDC"/>
<dbReference type="EnsemblMetazoa" id="CapteT80848">
    <property type="protein sequence ID" value="CapteP80848"/>
    <property type="gene ID" value="CapteG80848"/>
</dbReference>
<feature type="non-terminal residue" evidence="3">
    <location>
        <position position="75"/>
    </location>
</feature>
<dbReference type="SUPFAM" id="SSF54001">
    <property type="entry name" value="Cysteine proteinases"/>
    <property type="match status" value="1"/>
</dbReference>
<dbReference type="GO" id="GO:0006508">
    <property type="term" value="P:proteolysis"/>
    <property type="evidence" value="ECO:0007669"/>
    <property type="project" value="InterPro"/>
</dbReference>
<dbReference type="EMBL" id="AMQN01020741">
    <property type="status" value="NOT_ANNOTATED_CDS"/>
    <property type="molecule type" value="Genomic_DNA"/>
</dbReference>
<dbReference type="Pfam" id="PF00112">
    <property type="entry name" value="Peptidase_C1"/>
    <property type="match status" value="1"/>
</dbReference>
<keyword evidence="5" id="KW-1185">Reference proteome</keyword>
<evidence type="ECO:0000256" key="1">
    <source>
        <dbReference type="ARBA" id="ARBA00008455"/>
    </source>
</evidence>
<sequence>GLSEEQVRTLPHSVDWRTKGFVSEVQDQVTCSSSYAFAALGAVEGQVFNKTGKLTTLSAQNIVDCAGIMRNESVT</sequence>
<gene>
    <name evidence="3" type="ORF">CAPTEDRAFT_80848</name>
</gene>
<dbReference type="PANTHER" id="PTHR12411">
    <property type="entry name" value="CYSTEINE PROTEASE FAMILY C1-RELATED"/>
    <property type="match status" value="1"/>
</dbReference>
<evidence type="ECO:0000313" key="5">
    <source>
        <dbReference type="Proteomes" id="UP000014760"/>
    </source>
</evidence>
<reference evidence="5" key="1">
    <citation type="submission" date="2012-12" db="EMBL/GenBank/DDBJ databases">
        <authorList>
            <person name="Hellsten U."/>
            <person name="Grimwood J."/>
            <person name="Chapman J.A."/>
            <person name="Shapiro H."/>
            <person name="Aerts A."/>
            <person name="Otillar R.P."/>
            <person name="Terry A.Y."/>
            <person name="Boore J.L."/>
            <person name="Simakov O."/>
            <person name="Marletaz F."/>
            <person name="Cho S.-J."/>
            <person name="Edsinger-Gonzales E."/>
            <person name="Havlak P."/>
            <person name="Kuo D.-H."/>
            <person name="Larsson T."/>
            <person name="Lv J."/>
            <person name="Arendt D."/>
            <person name="Savage R."/>
            <person name="Osoegawa K."/>
            <person name="de Jong P."/>
            <person name="Lindberg D.R."/>
            <person name="Seaver E.C."/>
            <person name="Weisblat D.A."/>
            <person name="Putnam N.H."/>
            <person name="Grigoriev I.V."/>
            <person name="Rokhsar D.S."/>
        </authorList>
    </citation>
    <scope>NUCLEOTIDE SEQUENCE</scope>
    <source>
        <strain evidence="5">I ESC-2004</strain>
    </source>
</reference>
<feature type="non-terminal residue" evidence="3">
    <location>
        <position position="1"/>
    </location>
</feature>
<dbReference type="Gene3D" id="3.90.70.10">
    <property type="entry name" value="Cysteine proteinases"/>
    <property type="match status" value="1"/>
</dbReference>
<proteinExistence type="inferred from homology"/>
<dbReference type="Proteomes" id="UP000014760">
    <property type="component" value="Unassembled WGS sequence"/>
</dbReference>
<dbReference type="EMBL" id="KB297623">
    <property type="protein sequence ID" value="ELU10295.1"/>
    <property type="molecule type" value="Genomic_DNA"/>
</dbReference>
<dbReference type="AlphaFoldDB" id="R7V3C4"/>
<dbReference type="OrthoDB" id="10253408at2759"/>
<name>R7V3C4_CAPTE</name>
<evidence type="ECO:0000313" key="4">
    <source>
        <dbReference type="EnsemblMetazoa" id="CapteP80848"/>
    </source>
</evidence>
<dbReference type="HOGENOM" id="CLU_2678046_0_0_1"/>
<protein>
    <recommendedName>
        <fullName evidence="2">Peptidase C1A papain C-terminal domain-containing protein</fullName>
    </recommendedName>
</protein>
<organism evidence="3">
    <name type="scientific">Capitella teleta</name>
    <name type="common">Polychaete worm</name>
    <dbReference type="NCBI Taxonomy" id="283909"/>
    <lineage>
        <taxon>Eukaryota</taxon>
        <taxon>Metazoa</taxon>
        <taxon>Spiralia</taxon>
        <taxon>Lophotrochozoa</taxon>
        <taxon>Annelida</taxon>
        <taxon>Polychaeta</taxon>
        <taxon>Sedentaria</taxon>
        <taxon>Scolecida</taxon>
        <taxon>Capitellidae</taxon>
        <taxon>Capitella</taxon>
    </lineage>
</organism>
<dbReference type="InterPro" id="IPR013128">
    <property type="entry name" value="Peptidase_C1A"/>
</dbReference>
<feature type="domain" description="Peptidase C1A papain C-terminal" evidence="2">
    <location>
        <begin position="10"/>
        <end position="69"/>
    </location>
</feature>